<name>D0MIN9_RHOM4</name>
<evidence type="ECO:0000256" key="1">
    <source>
        <dbReference type="SAM" id="SignalP"/>
    </source>
</evidence>
<keyword evidence="4" id="KW-1185">Reference proteome</keyword>
<dbReference type="Gene3D" id="2.60.40.10">
    <property type="entry name" value="Immunoglobulins"/>
    <property type="match status" value="1"/>
</dbReference>
<dbReference type="KEGG" id="rmr:Rmar_1460"/>
<organism evidence="3 4">
    <name type="scientific">Rhodothermus marinus (strain ATCC 43812 / DSM 4252 / R-10)</name>
    <name type="common">Rhodothermus obamensis</name>
    <dbReference type="NCBI Taxonomy" id="518766"/>
    <lineage>
        <taxon>Bacteria</taxon>
        <taxon>Pseudomonadati</taxon>
        <taxon>Rhodothermota</taxon>
        <taxon>Rhodothermia</taxon>
        <taxon>Rhodothermales</taxon>
        <taxon>Rhodothermaceae</taxon>
        <taxon>Rhodothermus</taxon>
    </lineage>
</organism>
<evidence type="ECO:0000259" key="2">
    <source>
        <dbReference type="Pfam" id="PF24595"/>
    </source>
</evidence>
<dbReference type="RefSeq" id="WP_012843958.1">
    <property type="nucleotide sequence ID" value="NC_013501.1"/>
</dbReference>
<gene>
    <name evidence="3" type="ordered locus">Rmar_1460</name>
</gene>
<evidence type="ECO:0000313" key="3">
    <source>
        <dbReference type="EMBL" id="ACY48347.1"/>
    </source>
</evidence>
<dbReference type="STRING" id="518766.Rmar_1460"/>
<dbReference type="InterPro" id="IPR055353">
    <property type="entry name" value="DUF7619"/>
</dbReference>
<dbReference type="Gene3D" id="2.60.40.4070">
    <property type="match status" value="1"/>
</dbReference>
<dbReference type="AlphaFoldDB" id="D0MIN9"/>
<dbReference type="OrthoDB" id="9805017at2"/>
<dbReference type="HOGENOM" id="CLU_264000_0_0_10"/>
<proteinExistence type="predicted"/>
<evidence type="ECO:0000313" key="4">
    <source>
        <dbReference type="Proteomes" id="UP000002221"/>
    </source>
</evidence>
<dbReference type="Proteomes" id="UP000002221">
    <property type="component" value="Chromosome"/>
</dbReference>
<dbReference type="InterPro" id="IPR026444">
    <property type="entry name" value="Secre_tail"/>
</dbReference>
<accession>D0MIN9</accession>
<sequence>MYFKLCYCLLVVIFLFASLTPAAEAQIFSTTTGGSWTDPNTWIGGIVPSVNDSVVVRGPVVLNNNVQVRGLTVADTLRIGSYTLTVDHLLVDGALLPLTGSYPIAQVRTSLTNNGAIQLYRLAFLDNATYRQAPQAQLSINIFHLGSSGSSTNGANLTLQIDSLLSGTIADLQPQSGTLHLTPGARLILRNNSRLRGPGTLRCPDNASCRIEGQTQLYGLTLNGNFRLHDNHQLLATTNVNGTLTIADTLRIGSYTLTVDHLLVDGALLPLTGSYPIAQVRTSLTNNGAIQLYRLAFLDNATYRQAPQAQLSINIFHLGSSGSSTNGANLTLQIDSLLSGTIADLQPQSGTLHLTPGARLILRNNSRLRGPGTLRCPDNASCRIEGQTQLYGLTLNGNFRLHDNHQLLATTNVNGTLTIADTLRIGSYTLTVDHLLVNGALLPLTGSYPIAQVRTSLTNNGAIQLYRLLLIGTRPRRIWAKGSIQGDIRIDGQFSLMDRSYLPYFTISSNGLLIVADTLEIGDGPFNGTERLIVTGVLLARRSVAISDFALPSLSIQGLSAPDTTDTLLIAYHGLSAPLSFANAALVYWQFQTDATTVSKRTIPDTTGPQAATLTFSYQDRQIAQMSEDSLQVFYSSDDSTWQPFEGEVNRNTSQNTITLQNALLHGFYTLAPPSAAPVGATPIIYVDLLGRRTLRIGAPNRYTLFYANLGRTSSGPIFLEMQYDTLAMRLEYVEIINEANDNVEHLPPDSVLITTGQVVLLGRPLEPGETASFDLVFTGLPGALPKRSAEILILPALAAFALPVLKWALVGIVTGFVKDLLDQYLCVEMWKPVSSDANVQKELSQAAWRALKKTGSEWVSSPQKPAKALQDKFEEEVKDKVKEGILPAWVLDAIKGPIKIGELMYDALNCLLKGAETYLNASASTRSFTLQPVRSWDPNEKTGPTGVGGGQFLTDVGRLHYTIFFENKAEATAPAYRIEIIDTLDGRLDPSTVRFERASHEGWNFTVTGNVLRWEIEGIELPPNVNPPEGEGYVSFSIEPFAGQVIDGTRIENRATITFDLNPPITTNTVYNTFDLAPPVITLLPLAAETEEDSVVIRWQAHDNASGVARINVFRSVDGGPFELVAPVPAQTDSVALPVEAGHTYRFYATAQDFVGNSTLQRSNEVTTHVIAVGVNDNANFPNQFALDAVYPNPFRTGVTFRVGLPQRAHVRLVVYDLLGREVARVVDQELPAGWHELRWSAPPIASGLYLVRFEAGQTQHMRTFLRLR</sequence>
<protein>
    <recommendedName>
        <fullName evidence="2">DUF7619 domain-containing protein</fullName>
    </recommendedName>
</protein>
<keyword evidence="1" id="KW-0732">Signal</keyword>
<dbReference type="InterPro" id="IPR013783">
    <property type="entry name" value="Ig-like_fold"/>
</dbReference>
<feature type="signal peptide" evidence="1">
    <location>
        <begin position="1"/>
        <end position="25"/>
    </location>
</feature>
<dbReference type="NCBIfam" id="TIGR04183">
    <property type="entry name" value="Por_Secre_tail"/>
    <property type="match status" value="1"/>
</dbReference>
<feature type="chain" id="PRO_5003011168" description="DUF7619 domain-containing protein" evidence="1">
    <location>
        <begin position="26"/>
        <end position="1270"/>
    </location>
</feature>
<dbReference type="eggNOG" id="COG3209">
    <property type="taxonomic scope" value="Bacteria"/>
</dbReference>
<reference evidence="3 4" key="1">
    <citation type="journal article" date="2009" name="Stand. Genomic Sci.">
        <title>Complete genome sequence of Rhodothermus marinus type strain (R-10).</title>
        <authorList>
            <person name="Nolan M."/>
            <person name="Tindall B.J."/>
            <person name="Pomrenke H."/>
            <person name="Lapidus A."/>
            <person name="Copeland A."/>
            <person name="Glavina Del Rio T."/>
            <person name="Lucas S."/>
            <person name="Chen F."/>
            <person name="Tice H."/>
            <person name="Cheng J.F."/>
            <person name="Saunders E."/>
            <person name="Han C."/>
            <person name="Bruce D."/>
            <person name="Goodwin L."/>
            <person name="Chain P."/>
            <person name="Pitluck S."/>
            <person name="Ovchinikova G."/>
            <person name="Pati A."/>
            <person name="Ivanova N."/>
            <person name="Mavromatis K."/>
            <person name="Chen A."/>
            <person name="Palaniappan K."/>
            <person name="Land M."/>
            <person name="Hauser L."/>
            <person name="Chang Y.J."/>
            <person name="Jeffries C.D."/>
            <person name="Brettin T."/>
            <person name="Goker M."/>
            <person name="Bristow J."/>
            <person name="Eisen J.A."/>
            <person name="Markowitz V."/>
            <person name="Hugenholtz P."/>
            <person name="Kyrpides N.C."/>
            <person name="Klenk H.P."/>
            <person name="Detter J.C."/>
        </authorList>
    </citation>
    <scope>NUCLEOTIDE SEQUENCE [LARGE SCALE GENOMIC DNA]</scope>
    <source>
        <strain evidence="4">ATCC 43812 / DSM 4252 / R-10</strain>
    </source>
</reference>
<dbReference type="Pfam" id="PF24595">
    <property type="entry name" value="DUF7619"/>
    <property type="match status" value="1"/>
</dbReference>
<dbReference type="EMBL" id="CP001807">
    <property type="protein sequence ID" value="ACY48347.1"/>
    <property type="molecule type" value="Genomic_DNA"/>
</dbReference>
<dbReference type="eggNOG" id="COG2006">
    <property type="taxonomic scope" value="Bacteria"/>
</dbReference>
<feature type="domain" description="DUF7619" evidence="2">
    <location>
        <begin position="938"/>
        <end position="1074"/>
    </location>
</feature>